<keyword evidence="2" id="KW-1185">Reference proteome</keyword>
<sequence>MKNSIHPKKLLLTKWTAVHPINKEKHFLVVKVIEPEEEGLPVEQVVLEAVMTKRQKTIHWRLLTNGSDWKQGWLN</sequence>
<dbReference type="AlphaFoldDB" id="A0A212U135"/>
<reference evidence="1 2" key="1">
    <citation type="submission" date="2017-06" db="EMBL/GenBank/DDBJ databases">
        <authorList>
            <person name="Kim H.J."/>
            <person name="Triplett B.A."/>
        </authorList>
    </citation>
    <scope>NUCLEOTIDE SEQUENCE [LARGE SCALE GENOMIC DNA]</scope>
    <source>
        <strain evidence="1 2">MWH-VicM1</strain>
    </source>
</reference>
<dbReference type="EMBL" id="FYEX01000002">
    <property type="protein sequence ID" value="SNC71952.1"/>
    <property type="molecule type" value="Genomic_DNA"/>
</dbReference>
<evidence type="ECO:0008006" key="3">
    <source>
        <dbReference type="Google" id="ProtNLM"/>
    </source>
</evidence>
<dbReference type="InterPro" id="IPR012663">
    <property type="entry name" value="CHP02450_Tryp"/>
</dbReference>
<protein>
    <recommendedName>
        <fullName evidence="3">TIGR02450 family Trp-rich protein</fullName>
    </recommendedName>
</protein>
<dbReference type="Pfam" id="PF09493">
    <property type="entry name" value="DUF2389"/>
    <property type="match status" value="1"/>
</dbReference>
<dbReference type="RefSeq" id="WP_088813374.1">
    <property type="nucleotide sequence ID" value="NZ_FYEX01000002.1"/>
</dbReference>
<proteinExistence type="predicted"/>
<accession>A0A212U135</accession>
<gene>
    <name evidence="1" type="ORF">SAMN06295916_1434</name>
</gene>
<dbReference type="Proteomes" id="UP000197215">
    <property type="component" value="Unassembled WGS sequence"/>
</dbReference>
<dbReference type="OrthoDB" id="5592973at2"/>
<organism evidence="1 2">
    <name type="scientific">Polynucleobacter victoriensis</name>
    <dbReference type="NCBI Taxonomy" id="2049319"/>
    <lineage>
        <taxon>Bacteria</taxon>
        <taxon>Pseudomonadati</taxon>
        <taxon>Pseudomonadota</taxon>
        <taxon>Betaproteobacteria</taxon>
        <taxon>Burkholderiales</taxon>
        <taxon>Burkholderiaceae</taxon>
        <taxon>Polynucleobacter</taxon>
    </lineage>
</organism>
<name>A0A212U135_9BURK</name>
<dbReference type="NCBIfam" id="TIGR02450">
    <property type="entry name" value="TIGR02450 family Trp-rich protein"/>
    <property type="match status" value="1"/>
</dbReference>
<evidence type="ECO:0000313" key="2">
    <source>
        <dbReference type="Proteomes" id="UP000197215"/>
    </source>
</evidence>
<evidence type="ECO:0000313" key="1">
    <source>
        <dbReference type="EMBL" id="SNC71952.1"/>
    </source>
</evidence>